<dbReference type="AlphaFoldDB" id="A0A8X8XF92"/>
<name>A0A8X8XF92_SALSN</name>
<dbReference type="Gene3D" id="3.80.10.10">
    <property type="entry name" value="Ribonuclease Inhibitor"/>
    <property type="match status" value="1"/>
</dbReference>
<reference evidence="1" key="2">
    <citation type="submission" date="2020-08" db="EMBL/GenBank/DDBJ databases">
        <title>Plant Genome Project.</title>
        <authorList>
            <person name="Zhang R.-G."/>
        </authorList>
    </citation>
    <scope>NUCLEOTIDE SEQUENCE</scope>
    <source>
        <strain evidence="1">Huo1</strain>
        <tissue evidence="1">Leaf</tissue>
    </source>
</reference>
<dbReference type="PANTHER" id="PTHR15140:SF56">
    <property type="entry name" value="NB-ARC DOMAIN-CONTAINING PROTEIN"/>
    <property type="match status" value="1"/>
</dbReference>
<accession>A0A8X8XF92</accession>
<reference evidence="1" key="1">
    <citation type="submission" date="2018-01" db="EMBL/GenBank/DDBJ databases">
        <authorList>
            <person name="Mao J.F."/>
        </authorList>
    </citation>
    <scope>NUCLEOTIDE SEQUENCE</scope>
    <source>
        <strain evidence="1">Huo1</strain>
        <tissue evidence="1">Leaf</tissue>
    </source>
</reference>
<sequence>MSIIGSLDKLEVLKLKDKAFHGEIWKANDGGFRQLEILHIGRTDLKIWLASHHHFPRLKHLELKNCKDLQQIPVELAEVPSFVKLDVFRSERAAASARKIEAKIKEIDGNVARQFRLSIFPPEA</sequence>
<protein>
    <recommendedName>
        <fullName evidence="3">Disease resistance protein RPM1</fullName>
    </recommendedName>
</protein>
<dbReference type="Proteomes" id="UP000298416">
    <property type="component" value="Unassembled WGS sequence"/>
</dbReference>
<organism evidence="1">
    <name type="scientific">Salvia splendens</name>
    <name type="common">Scarlet sage</name>
    <dbReference type="NCBI Taxonomy" id="180675"/>
    <lineage>
        <taxon>Eukaryota</taxon>
        <taxon>Viridiplantae</taxon>
        <taxon>Streptophyta</taxon>
        <taxon>Embryophyta</taxon>
        <taxon>Tracheophyta</taxon>
        <taxon>Spermatophyta</taxon>
        <taxon>Magnoliopsida</taxon>
        <taxon>eudicotyledons</taxon>
        <taxon>Gunneridae</taxon>
        <taxon>Pentapetalae</taxon>
        <taxon>asterids</taxon>
        <taxon>lamiids</taxon>
        <taxon>Lamiales</taxon>
        <taxon>Lamiaceae</taxon>
        <taxon>Nepetoideae</taxon>
        <taxon>Mentheae</taxon>
        <taxon>Salviinae</taxon>
        <taxon>Salvia</taxon>
        <taxon>Salvia subgen. Calosphace</taxon>
        <taxon>core Calosphace</taxon>
    </lineage>
</organism>
<dbReference type="SUPFAM" id="SSF52047">
    <property type="entry name" value="RNI-like"/>
    <property type="match status" value="1"/>
</dbReference>
<evidence type="ECO:0000313" key="2">
    <source>
        <dbReference type="Proteomes" id="UP000298416"/>
    </source>
</evidence>
<gene>
    <name evidence="1" type="ORF">SASPL_129184</name>
</gene>
<keyword evidence="2" id="KW-1185">Reference proteome</keyword>
<dbReference type="PANTHER" id="PTHR15140">
    <property type="entry name" value="TUBULIN-SPECIFIC CHAPERONE E"/>
    <property type="match status" value="1"/>
</dbReference>
<evidence type="ECO:0008006" key="3">
    <source>
        <dbReference type="Google" id="ProtNLM"/>
    </source>
</evidence>
<evidence type="ECO:0000313" key="1">
    <source>
        <dbReference type="EMBL" id="KAG6411110.1"/>
    </source>
</evidence>
<comment type="caution">
    <text evidence="1">The sequence shown here is derived from an EMBL/GenBank/DDBJ whole genome shotgun (WGS) entry which is preliminary data.</text>
</comment>
<proteinExistence type="predicted"/>
<dbReference type="InterPro" id="IPR032675">
    <property type="entry name" value="LRR_dom_sf"/>
</dbReference>
<dbReference type="EMBL" id="PNBA02000010">
    <property type="protein sequence ID" value="KAG6411110.1"/>
    <property type="molecule type" value="Genomic_DNA"/>
</dbReference>